<dbReference type="STRING" id="40998.A0A2P8A8V3"/>
<dbReference type="PANTHER" id="PTHR15837:SF5">
    <property type="entry name" value="NYN DOMAIN-CONTAINING PROTEIN"/>
    <property type="match status" value="1"/>
</dbReference>
<feature type="compositionally biased region" description="Polar residues" evidence="1">
    <location>
        <begin position="37"/>
        <end position="50"/>
    </location>
</feature>
<protein>
    <recommendedName>
        <fullName evidence="4">NYN domain-containing protein</fullName>
    </recommendedName>
</protein>
<dbReference type="GO" id="GO:0005085">
    <property type="term" value="F:guanyl-nucleotide exchange factor activity"/>
    <property type="evidence" value="ECO:0007669"/>
    <property type="project" value="TreeGrafter"/>
</dbReference>
<feature type="region of interest" description="Disordered" evidence="1">
    <location>
        <begin position="317"/>
        <end position="361"/>
    </location>
</feature>
<feature type="compositionally biased region" description="Basic and acidic residues" evidence="1">
    <location>
        <begin position="231"/>
        <end position="242"/>
    </location>
</feature>
<feature type="region of interest" description="Disordered" evidence="1">
    <location>
        <begin position="281"/>
        <end position="300"/>
    </location>
</feature>
<dbReference type="EMBL" id="NHZQ01000060">
    <property type="protein sequence ID" value="PSK56886.1"/>
    <property type="molecule type" value="Genomic_DNA"/>
</dbReference>
<gene>
    <name evidence="2" type="ORF">B9Z65_6510</name>
</gene>
<dbReference type="GO" id="GO:0006606">
    <property type="term" value="P:protein import into nucleus"/>
    <property type="evidence" value="ECO:0007669"/>
    <property type="project" value="TreeGrafter"/>
</dbReference>
<dbReference type="CDD" id="cd18724">
    <property type="entry name" value="PIN_LabA-like"/>
    <property type="match status" value="1"/>
</dbReference>
<proteinExistence type="predicted"/>
<dbReference type="Proteomes" id="UP000243723">
    <property type="component" value="Unassembled WGS sequence"/>
</dbReference>
<evidence type="ECO:0000313" key="3">
    <source>
        <dbReference type="Proteomes" id="UP000243723"/>
    </source>
</evidence>
<feature type="region of interest" description="Disordered" evidence="1">
    <location>
        <begin position="86"/>
        <end position="111"/>
    </location>
</feature>
<dbReference type="InterPro" id="IPR007681">
    <property type="entry name" value="Mog1"/>
</dbReference>
<organism evidence="2 3">
    <name type="scientific">Elsinoe australis</name>
    <dbReference type="NCBI Taxonomy" id="40998"/>
    <lineage>
        <taxon>Eukaryota</taxon>
        <taxon>Fungi</taxon>
        <taxon>Dikarya</taxon>
        <taxon>Ascomycota</taxon>
        <taxon>Pezizomycotina</taxon>
        <taxon>Dothideomycetes</taxon>
        <taxon>Dothideomycetidae</taxon>
        <taxon>Myriangiales</taxon>
        <taxon>Elsinoaceae</taxon>
        <taxon>Elsinoe</taxon>
    </lineage>
</organism>
<name>A0A2P8A8V3_9PEZI</name>
<feature type="compositionally biased region" description="Polar residues" evidence="1">
    <location>
        <begin position="95"/>
        <end position="111"/>
    </location>
</feature>
<dbReference type="AlphaFoldDB" id="A0A2P8A8V3"/>
<feature type="compositionally biased region" description="Basic residues" evidence="1">
    <location>
        <begin position="155"/>
        <end position="168"/>
    </location>
</feature>
<keyword evidence="3" id="KW-1185">Reference proteome</keyword>
<dbReference type="GO" id="GO:0005634">
    <property type="term" value="C:nucleus"/>
    <property type="evidence" value="ECO:0007669"/>
    <property type="project" value="TreeGrafter"/>
</dbReference>
<reference evidence="2 3" key="1">
    <citation type="submission" date="2017-05" db="EMBL/GenBank/DDBJ databases">
        <title>Draft genome sequence of Elsinoe australis.</title>
        <authorList>
            <person name="Cheng Q."/>
        </authorList>
    </citation>
    <scope>NUCLEOTIDE SEQUENCE [LARGE SCALE GENOMIC DNA]</scope>
    <source>
        <strain evidence="2 3">NL1</strain>
    </source>
</reference>
<feature type="region of interest" description="Disordered" evidence="1">
    <location>
        <begin position="512"/>
        <end position="556"/>
    </location>
</feature>
<feature type="region of interest" description="Disordered" evidence="1">
    <location>
        <begin position="22"/>
        <end position="50"/>
    </location>
</feature>
<accession>A0A2P8A8V3</accession>
<feature type="compositionally biased region" description="Polar residues" evidence="1">
    <location>
        <begin position="542"/>
        <end position="553"/>
    </location>
</feature>
<dbReference type="PANTHER" id="PTHR15837">
    <property type="entry name" value="RAN GUANINE NUCLEOTIDE RELEASE FACTOR"/>
    <property type="match status" value="1"/>
</dbReference>
<dbReference type="GO" id="GO:0031267">
    <property type="term" value="F:small GTPase binding"/>
    <property type="evidence" value="ECO:0007669"/>
    <property type="project" value="TreeGrafter"/>
</dbReference>
<evidence type="ECO:0000256" key="1">
    <source>
        <dbReference type="SAM" id="MobiDB-lite"/>
    </source>
</evidence>
<feature type="compositionally biased region" description="Basic and acidic residues" evidence="1">
    <location>
        <begin position="26"/>
        <end position="36"/>
    </location>
</feature>
<comment type="caution">
    <text evidence="2">The sequence shown here is derived from an EMBL/GenBank/DDBJ whole genome shotgun (WGS) entry which is preliminary data.</text>
</comment>
<feature type="region of interest" description="Disordered" evidence="1">
    <location>
        <begin position="139"/>
        <end position="269"/>
    </location>
</feature>
<feature type="compositionally biased region" description="Basic and acidic residues" evidence="1">
    <location>
        <begin position="251"/>
        <end position="269"/>
    </location>
</feature>
<dbReference type="OrthoDB" id="5590473at2759"/>
<sequence>MTSIAPGKAWDFSAVYSLLDTLSSDRGPRHDRESTPRRTTASATQQSVNETNFTINQNAHPKSSAPHTSSNLGDFSQIWQFLGAPLPSKTDDSKNTLSTSPTLQQQIPAKTEYTSDGAAYTVPASAKKLQWRDEINDGTLTDVAPTMSEEESGKLSKKQRKKLNRRRRAELEEETRRAVSDMESEAEMPTTPRNPAAKASIHSMPAQSPHKYKLRPRDQNGKVVTPQSSPEQKKRSPVKKQENVVAVPQSEKTKVAHEGDSKSKEDALRDKVAEAGRKVLARYNSEPPEEPRPAQPTEKVIKKEWPVSNPYDAKALSFTPASVRPHTLRTVEKTQSTSNDKSQSSNPPAAPTWTTPSKPSTRLAIQPITIQPITIRPPEDRHWALLLKLIKDFWPDKPYLVSPANLSNHSHDPSGIHVFVDASNILIGFHDALKRARGIPPYVRVPRVDISFDSLALLLERRRPVAKRVLAGSTPMVPAFDVAKKIGYDCAILDKVYKARELTDRQRYFMEQDERRRRKSHGSWSSGNGGIGKGSNGAESEGYTSGGSASSFDNPGMKEREKIEVPTHAPEKFVEQGVDEILHLKMLESIVDTDAPSTIVLATGDAAKAEYSGGFMQMVERALNKGWRVELVSWKANLNQLYLKRDWRRKWGEKFRVIELEEYAEEMLEM</sequence>
<dbReference type="Gene3D" id="3.40.50.1010">
    <property type="entry name" value="5'-nuclease"/>
    <property type="match status" value="1"/>
</dbReference>
<evidence type="ECO:0008006" key="4">
    <source>
        <dbReference type="Google" id="ProtNLM"/>
    </source>
</evidence>
<feature type="compositionally biased region" description="Polar residues" evidence="1">
    <location>
        <begin position="333"/>
        <end position="360"/>
    </location>
</feature>
<evidence type="ECO:0000313" key="2">
    <source>
        <dbReference type="EMBL" id="PSK56886.1"/>
    </source>
</evidence>